<organism evidence="1 2">
    <name type="scientific">Pseudanabaena catenata USMAC16</name>
    <dbReference type="NCBI Taxonomy" id="1855837"/>
    <lineage>
        <taxon>Bacteria</taxon>
        <taxon>Bacillati</taxon>
        <taxon>Cyanobacteriota</taxon>
        <taxon>Cyanophyceae</taxon>
        <taxon>Pseudanabaenales</taxon>
        <taxon>Pseudanabaenaceae</taxon>
        <taxon>Pseudanabaena</taxon>
    </lineage>
</organism>
<evidence type="ECO:0000313" key="1">
    <source>
        <dbReference type="EMBL" id="MDG3497518.1"/>
    </source>
</evidence>
<dbReference type="RefSeq" id="WP_009629761.1">
    <property type="nucleotide sequence ID" value="NZ_VBTY01000406.1"/>
</dbReference>
<accession>A0A9X4RJX0</accession>
<dbReference type="Proteomes" id="UP001152872">
    <property type="component" value="Unassembled WGS sequence"/>
</dbReference>
<dbReference type="EMBL" id="VBTY01000406">
    <property type="protein sequence ID" value="MDG3497518.1"/>
    <property type="molecule type" value="Genomic_DNA"/>
</dbReference>
<comment type="caution">
    <text evidence="1">The sequence shown here is derived from an EMBL/GenBank/DDBJ whole genome shotgun (WGS) entry which is preliminary data.</text>
</comment>
<keyword evidence="2" id="KW-1185">Reference proteome</keyword>
<sequence>MTESEKNEIHAHVQAIAAILYKDTESREPEKLTSLEGIEIAVREQMQNCVSKDIGIFLSKQAREQNLVGEEK</sequence>
<name>A0A9X4RJX0_9CYAN</name>
<dbReference type="AlphaFoldDB" id="A0A9X4RJX0"/>
<proteinExistence type="predicted"/>
<gene>
    <name evidence="1" type="ORF">FEV09_23635</name>
</gene>
<protein>
    <submittedName>
        <fullName evidence="1">Uncharacterized protein</fullName>
    </submittedName>
</protein>
<evidence type="ECO:0000313" key="2">
    <source>
        <dbReference type="Proteomes" id="UP001152872"/>
    </source>
</evidence>
<reference evidence="1" key="1">
    <citation type="submission" date="2019-05" db="EMBL/GenBank/DDBJ databases">
        <title>Whole genome sequencing of Pseudanabaena catenata USMAC16.</title>
        <authorList>
            <person name="Khan Z."/>
            <person name="Omar W.M."/>
            <person name="Convey P."/>
            <person name="Merican F."/>
            <person name="Najimudin N."/>
        </authorList>
    </citation>
    <scope>NUCLEOTIDE SEQUENCE</scope>
    <source>
        <strain evidence="1">USMAC16</strain>
    </source>
</reference>